<accession>A0ABP5S3I0</accession>
<sequence>MTATGDHEADWAARVGYVFGLTSGNPVERAIALTHLSEARGRVHEALERFNEAWFLTRPLGAEQWNDPEMRRRHAEYSEAQRHAFPDALWSRPSTGLADWPGLPYALQYLEWEARYPDDWTLHAKKWGTKERLIRGLAVGDHREPVRAALVQLVIAAVSRAYRCKDREYVRIARAVDGDDLRVGLTGAAGSSSPWARLHAGYVLRLLDDPALPNSRRTWRTWCAADA</sequence>
<evidence type="ECO:0000313" key="1">
    <source>
        <dbReference type="EMBL" id="GAA2319148.1"/>
    </source>
</evidence>
<organism evidence="1 2">
    <name type="scientific">Glycomyces rutgersensis</name>
    <dbReference type="NCBI Taxonomy" id="58115"/>
    <lineage>
        <taxon>Bacteria</taxon>
        <taxon>Bacillati</taxon>
        <taxon>Actinomycetota</taxon>
        <taxon>Actinomycetes</taxon>
        <taxon>Glycomycetales</taxon>
        <taxon>Glycomycetaceae</taxon>
        <taxon>Glycomyces</taxon>
    </lineage>
</organism>
<name>A0ABP5S3I0_9ACTN</name>
<gene>
    <name evidence="1" type="ORF">GCM10010403_05220</name>
</gene>
<keyword evidence="2" id="KW-1185">Reference proteome</keyword>
<protein>
    <recommendedName>
        <fullName evidence="3">DUF4034 domain-containing protein</fullName>
    </recommendedName>
</protein>
<dbReference type="EMBL" id="BAAASX010000001">
    <property type="protein sequence ID" value="GAA2319148.1"/>
    <property type="molecule type" value="Genomic_DNA"/>
</dbReference>
<evidence type="ECO:0008006" key="3">
    <source>
        <dbReference type="Google" id="ProtNLM"/>
    </source>
</evidence>
<proteinExistence type="predicted"/>
<comment type="caution">
    <text evidence="1">The sequence shown here is derived from an EMBL/GenBank/DDBJ whole genome shotgun (WGS) entry which is preliminary data.</text>
</comment>
<dbReference type="Proteomes" id="UP001501584">
    <property type="component" value="Unassembled WGS sequence"/>
</dbReference>
<evidence type="ECO:0000313" key="2">
    <source>
        <dbReference type="Proteomes" id="UP001501584"/>
    </source>
</evidence>
<reference evidence="2" key="1">
    <citation type="journal article" date="2019" name="Int. J. Syst. Evol. Microbiol.">
        <title>The Global Catalogue of Microorganisms (GCM) 10K type strain sequencing project: providing services to taxonomists for standard genome sequencing and annotation.</title>
        <authorList>
            <consortium name="The Broad Institute Genomics Platform"/>
            <consortium name="The Broad Institute Genome Sequencing Center for Infectious Disease"/>
            <person name="Wu L."/>
            <person name="Ma J."/>
        </authorList>
    </citation>
    <scope>NUCLEOTIDE SEQUENCE [LARGE SCALE GENOMIC DNA]</scope>
    <source>
        <strain evidence="2">JCM 6238</strain>
    </source>
</reference>